<feature type="region of interest" description="Disordered" evidence="1">
    <location>
        <begin position="1"/>
        <end position="103"/>
    </location>
</feature>
<protein>
    <submittedName>
        <fullName evidence="3">Uncharacterized protein</fullName>
    </submittedName>
</protein>
<dbReference type="KEGG" id="cmp:Cha6605_1804"/>
<feature type="compositionally biased region" description="Basic and acidic residues" evidence="1">
    <location>
        <begin position="54"/>
        <end position="103"/>
    </location>
</feature>
<feature type="transmembrane region" description="Helical" evidence="2">
    <location>
        <begin position="110"/>
        <end position="132"/>
    </location>
</feature>
<evidence type="ECO:0000313" key="4">
    <source>
        <dbReference type="Proteomes" id="UP000010366"/>
    </source>
</evidence>
<dbReference type="STRING" id="1173020.Cha6605_1804"/>
<gene>
    <name evidence="3" type="ORF">Cha6605_1804</name>
</gene>
<keyword evidence="2" id="KW-1133">Transmembrane helix</keyword>
<organism evidence="3 4">
    <name type="scientific">Chamaesiphon minutus (strain ATCC 27169 / PCC 6605)</name>
    <dbReference type="NCBI Taxonomy" id="1173020"/>
    <lineage>
        <taxon>Bacteria</taxon>
        <taxon>Bacillati</taxon>
        <taxon>Cyanobacteriota</taxon>
        <taxon>Cyanophyceae</taxon>
        <taxon>Gomontiellales</taxon>
        <taxon>Chamaesiphonaceae</taxon>
        <taxon>Chamaesiphon</taxon>
    </lineage>
</organism>
<dbReference type="AlphaFoldDB" id="K9UDM2"/>
<feature type="compositionally biased region" description="Polar residues" evidence="1">
    <location>
        <begin position="1"/>
        <end position="50"/>
    </location>
</feature>
<keyword evidence="2" id="KW-0812">Transmembrane</keyword>
<dbReference type="HOGENOM" id="CLU_939074_0_0_3"/>
<proteinExistence type="predicted"/>
<evidence type="ECO:0000256" key="2">
    <source>
        <dbReference type="SAM" id="Phobius"/>
    </source>
</evidence>
<name>K9UDM2_CHAP6</name>
<dbReference type="EMBL" id="CP003600">
    <property type="protein sequence ID" value="AFY92925.1"/>
    <property type="molecule type" value="Genomic_DNA"/>
</dbReference>
<accession>K9UDM2</accession>
<dbReference type="Proteomes" id="UP000010366">
    <property type="component" value="Chromosome"/>
</dbReference>
<reference evidence="3 4" key="1">
    <citation type="submission" date="2012-05" db="EMBL/GenBank/DDBJ databases">
        <title>Finished chromosome of genome of Chamaesiphon sp. PCC 6605.</title>
        <authorList>
            <consortium name="US DOE Joint Genome Institute"/>
            <person name="Gugger M."/>
            <person name="Coursin T."/>
            <person name="Rippka R."/>
            <person name="Tandeau De Marsac N."/>
            <person name="Huntemann M."/>
            <person name="Wei C.-L."/>
            <person name="Han J."/>
            <person name="Detter J.C."/>
            <person name="Han C."/>
            <person name="Tapia R."/>
            <person name="Chen A."/>
            <person name="Kyrpides N."/>
            <person name="Mavromatis K."/>
            <person name="Markowitz V."/>
            <person name="Szeto E."/>
            <person name="Ivanova N."/>
            <person name="Pagani I."/>
            <person name="Pati A."/>
            <person name="Goodwin L."/>
            <person name="Nordberg H.P."/>
            <person name="Cantor M.N."/>
            <person name="Hua S.X."/>
            <person name="Woyke T."/>
            <person name="Kerfeld C.A."/>
        </authorList>
    </citation>
    <scope>NUCLEOTIDE SEQUENCE [LARGE SCALE GENOMIC DNA]</scope>
    <source>
        <strain evidence="4">ATCC 27169 / PCC 6605</strain>
    </source>
</reference>
<keyword evidence="4" id="KW-1185">Reference proteome</keyword>
<sequence length="259" mass="28680">MDLTPSEPNQIKASTTELPTVDSDSGATAEQQQPKSILLKITQSDVTTPLTEAPESKPAKSKPPKGELPKSDVVKTKPVKDEPVESEVTSKKPAKDESTKSDGKNKNWKFLLTTTVILAILTLAFGASRLIFQQKTEIFKSPDKIPNLTSEQIDKVVESGVRLDSKVTLAYLRSKLSVTQFKSQDQKYTVFRIIAPETCGKLGCLYIVTPEEGIPISLQLEDIGVGKEMFKSSPKFHCFNVVQRQEGEDRNFEICEQGY</sequence>
<evidence type="ECO:0000313" key="3">
    <source>
        <dbReference type="EMBL" id="AFY92925.1"/>
    </source>
</evidence>
<keyword evidence="2" id="KW-0472">Membrane</keyword>
<dbReference type="OrthoDB" id="511072at2"/>
<dbReference type="RefSeq" id="WP_015159096.1">
    <property type="nucleotide sequence ID" value="NC_019697.1"/>
</dbReference>
<evidence type="ECO:0000256" key="1">
    <source>
        <dbReference type="SAM" id="MobiDB-lite"/>
    </source>
</evidence>